<dbReference type="InterPro" id="IPR005123">
    <property type="entry name" value="Oxoglu/Fe-dep_dioxygenase_dom"/>
</dbReference>
<reference evidence="3" key="1">
    <citation type="journal article" date="2019" name="Int. J. Syst. Evol. Microbiol.">
        <title>The Global Catalogue of Microorganisms (GCM) 10K type strain sequencing project: providing services to taxonomists for standard genome sequencing and annotation.</title>
        <authorList>
            <consortium name="The Broad Institute Genomics Platform"/>
            <consortium name="The Broad Institute Genome Sequencing Center for Infectious Disease"/>
            <person name="Wu L."/>
            <person name="Ma J."/>
        </authorList>
    </citation>
    <scope>NUCLEOTIDE SEQUENCE [LARGE SCALE GENOMIC DNA]</scope>
    <source>
        <strain evidence="3">CECT 8482</strain>
    </source>
</reference>
<evidence type="ECO:0000313" key="3">
    <source>
        <dbReference type="Proteomes" id="UP001243846"/>
    </source>
</evidence>
<dbReference type="PANTHER" id="PTHR12463">
    <property type="entry name" value="OXYGENASE-RELATED"/>
    <property type="match status" value="1"/>
</dbReference>
<proteinExistence type="predicted"/>
<gene>
    <name evidence="2" type="ORF">QWZ10_03210</name>
</gene>
<dbReference type="GO" id="GO:0051213">
    <property type="term" value="F:dioxygenase activity"/>
    <property type="evidence" value="ECO:0007669"/>
    <property type="project" value="UniProtKB-KW"/>
</dbReference>
<dbReference type="InterPro" id="IPR032857">
    <property type="entry name" value="ALKBH4"/>
</dbReference>
<comment type="caution">
    <text evidence="2">The sequence shown here is derived from an EMBL/GenBank/DDBJ whole genome shotgun (WGS) entry which is preliminary data.</text>
</comment>
<accession>A0ABT8D3L2</accession>
<protein>
    <submittedName>
        <fullName evidence="2">Alpha-ketoglutarate-dependent dioxygenase AlkB</fullName>
    </submittedName>
</protein>
<dbReference type="PANTHER" id="PTHR12463:SF1">
    <property type="entry name" value="2-OXOGLUTARATE AND FE-DEPENDENT OXYGENASE FAMILY PROTEIN"/>
    <property type="match status" value="1"/>
</dbReference>
<dbReference type="Pfam" id="PF13532">
    <property type="entry name" value="2OG-FeII_Oxy_2"/>
    <property type="match status" value="1"/>
</dbReference>
<keyword evidence="2" id="KW-0560">Oxidoreductase</keyword>
<dbReference type="EMBL" id="JAUFRC010000001">
    <property type="protein sequence ID" value="MDN3711074.1"/>
    <property type="molecule type" value="Genomic_DNA"/>
</dbReference>
<dbReference type="InterPro" id="IPR027450">
    <property type="entry name" value="AlkB-like"/>
</dbReference>
<dbReference type="Proteomes" id="UP001243846">
    <property type="component" value="Unassembled WGS sequence"/>
</dbReference>
<keyword evidence="2" id="KW-0223">Dioxygenase</keyword>
<evidence type="ECO:0000313" key="2">
    <source>
        <dbReference type="EMBL" id="MDN3711074.1"/>
    </source>
</evidence>
<sequence>MGRACSSQLVQALLIRYDPGAGIGWHRDNAGFDQVFGLSLGAAADMRFRRRRESGGFMRVTVPLEPRGAYHMTGQSRYDWEHSITEMDRTRWSITFRTPAP</sequence>
<dbReference type="Gene3D" id="2.60.120.590">
    <property type="entry name" value="Alpha-ketoglutarate-dependent dioxygenase AlkB-like"/>
    <property type="match status" value="1"/>
</dbReference>
<evidence type="ECO:0000259" key="1">
    <source>
        <dbReference type="PROSITE" id="PS51471"/>
    </source>
</evidence>
<dbReference type="InterPro" id="IPR037151">
    <property type="entry name" value="AlkB-like_sf"/>
</dbReference>
<feature type="domain" description="Fe2OG dioxygenase" evidence="1">
    <location>
        <begin position="8"/>
        <end position="100"/>
    </location>
</feature>
<keyword evidence="3" id="KW-1185">Reference proteome</keyword>
<name>A0ABT8D3L2_9RHOB</name>
<organism evidence="2 3">
    <name type="scientific">Paracoccus cavernae</name>
    <dbReference type="NCBI Taxonomy" id="1571207"/>
    <lineage>
        <taxon>Bacteria</taxon>
        <taxon>Pseudomonadati</taxon>
        <taxon>Pseudomonadota</taxon>
        <taxon>Alphaproteobacteria</taxon>
        <taxon>Rhodobacterales</taxon>
        <taxon>Paracoccaceae</taxon>
        <taxon>Paracoccus</taxon>
    </lineage>
</organism>
<dbReference type="SUPFAM" id="SSF51197">
    <property type="entry name" value="Clavaminate synthase-like"/>
    <property type="match status" value="1"/>
</dbReference>
<dbReference type="PROSITE" id="PS51471">
    <property type="entry name" value="FE2OG_OXY"/>
    <property type="match status" value="1"/>
</dbReference>